<evidence type="ECO:0000313" key="9">
    <source>
        <dbReference type="EMBL" id="AML78155.1"/>
    </source>
</evidence>
<evidence type="ECO:0000256" key="3">
    <source>
        <dbReference type="ARBA" id="ARBA00022630"/>
    </source>
</evidence>
<dbReference type="Gene3D" id="3.30.450.20">
    <property type="entry name" value="PAS domain"/>
    <property type="match status" value="2"/>
</dbReference>
<evidence type="ECO:0000259" key="7">
    <source>
        <dbReference type="PROSITE" id="PS50112"/>
    </source>
</evidence>
<reference evidence="9" key="1">
    <citation type="journal article" date="2016" name="Proc. Natl. Acad. Sci. U.S.A.">
        <title>Functional and topological diversity of LOV domain photoreceptors.</title>
        <authorList>
            <person name="Glantz S.T."/>
            <person name="Carpenter E.J."/>
            <person name="Melkonian M."/>
            <person name="Gardner K.H."/>
            <person name="Boyden E.S."/>
            <person name="Wong G.K."/>
            <person name="Chow B.Y."/>
        </authorList>
    </citation>
    <scope>NUCLEOTIDE SEQUENCE</scope>
    <source>
        <strain evidence="9">OSHQ_2000596</strain>
    </source>
</reference>
<sequence>MSISSSHPGRDCLIGRSLIARYSSSVRAALDALPENFVITDPCISGNPIVFASRGFIDLCGYTVGEVIGRNGRMFQGPGTDRRSVLEIREAIRGERGVQISLLNYRKDGSPYRILLQLSPVFGVDDGSVVHFVGVQVPISRKSRAFGSSMRDVVLGSCGMEMCVDSMGELGRCPQFDSFVDSDNRGLEAEESCEASELEKQKASTAINNILSALIHYSELTGSVVCRKRCSSFAVGSLSSSLNTSLGRIKQSFVLTDPHLPDMPIVYASDAFLHSTGYSRQEVIGHNCRFLNGPGTDVEALCQIRKSIQTEQACTVRILNYRKDKSSFWNLLHISPVRDASGKVVFYIRVQLDEGSKNEGQGLNAQMRLLGAVGAVKVAVRSLSMGPGPSKP</sequence>
<keyword evidence="1" id="KW-0600">Photoreceptor protein</keyword>
<dbReference type="PROSITE" id="PS50113">
    <property type="entry name" value="PAC"/>
    <property type="match status" value="1"/>
</dbReference>
<evidence type="ECO:0000256" key="1">
    <source>
        <dbReference type="ARBA" id="ARBA00022543"/>
    </source>
</evidence>
<dbReference type="SMART" id="SM00091">
    <property type="entry name" value="PAS"/>
    <property type="match status" value="2"/>
</dbReference>
<protein>
    <submittedName>
        <fullName evidence="9">Putative LOV domain-containing protein</fullName>
    </submittedName>
</protein>
<dbReference type="SMART" id="SM00086">
    <property type="entry name" value="PAC"/>
    <property type="match status" value="2"/>
</dbReference>
<dbReference type="InterPro" id="IPR000014">
    <property type="entry name" value="PAS"/>
</dbReference>
<keyword evidence="3" id="KW-0285">Flavoprotein</keyword>
<evidence type="ECO:0000259" key="8">
    <source>
        <dbReference type="PROSITE" id="PS50113"/>
    </source>
</evidence>
<dbReference type="FunFam" id="3.30.450.20:FF:000153">
    <property type="entry name" value="Protein TWIN LOV 1 isoform D"/>
    <property type="match status" value="1"/>
</dbReference>
<evidence type="ECO:0000256" key="2">
    <source>
        <dbReference type="ARBA" id="ARBA00022606"/>
    </source>
</evidence>
<dbReference type="SUPFAM" id="SSF55785">
    <property type="entry name" value="PYP-like sensor domain (PAS domain)"/>
    <property type="match status" value="2"/>
</dbReference>
<evidence type="ECO:0000256" key="6">
    <source>
        <dbReference type="ARBA" id="ARBA00023170"/>
    </source>
</evidence>
<dbReference type="Pfam" id="PF13426">
    <property type="entry name" value="PAS_9"/>
    <property type="match status" value="2"/>
</dbReference>
<evidence type="ECO:0000256" key="5">
    <source>
        <dbReference type="ARBA" id="ARBA00022991"/>
    </source>
</evidence>
<dbReference type="InterPro" id="IPR000700">
    <property type="entry name" value="PAS-assoc_C"/>
</dbReference>
<keyword evidence="6" id="KW-0675">Receptor</keyword>
<dbReference type="InterPro" id="IPR035965">
    <property type="entry name" value="PAS-like_dom_sf"/>
</dbReference>
<dbReference type="EMBL" id="KU700362">
    <property type="protein sequence ID" value="AML78155.1"/>
    <property type="molecule type" value="mRNA"/>
</dbReference>
<evidence type="ECO:0000256" key="4">
    <source>
        <dbReference type="ARBA" id="ARBA00022643"/>
    </source>
</evidence>
<feature type="domain" description="PAC" evidence="8">
    <location>
        <begin position="312"/>
        <end position="366"/>
    </location>
</feature>
<keyword evidence="4" id="KW-0288">FMN</keyword>
<dbReference type="AlphaFoldDB" id="A0A126X0B0"/>
<keyword evidence="2" id="KW-0716">Sensory transduction</keyword>
<dbReference type="InterPro" id="IPR001610">
    <property type="entry name" value="PAC"/>
</dbReference>
<dbReference type="PANTHER" id="PTHR47429">
    <property type="entry name" value="PROTEIN TWIN LOV 1"/>
    <property type="match status" value="1"/>
</dbReference>
<dbReference type="GO" id="GO:0009881">
    <property type="term" value="F:photoreceptor activity"/>
    <property type="evidence" value="ECO:0007669"/>
    <property type="project" value="UniProtKB-KW"/>
</dbReference>
<dbReference type="GO" id="GO:0009637">
    <property type="term" value="P:response to blue light"/>
    <property type="evidence" value="ECO:0007669"/>
    <property type="project" value="UniProtKB-ARBA"/>
</dbReference>
<accession>A0A126X0B0</accession>
<name>A0A126X0B0_9MAGN</name>
<dbReference type="PROSITE" id="PS50112">
    <property type="entry name" value="PAS"/>
    <property type="match status" value="1"/>
</dbReference>
<dbReference type="NCBIfam" id="TIGR00229">
    <property type="entry name" value="sensory_box"/>
    <property type="match status" value="2"/>
</dbReference>
<feature type="domain" description="PAS" evidence="7">
    <location>
        <begin position="22"/>
        <end position="95"/>
    </location>
</feature>
<dbReference type="FunFam" id="3.30.450.20:FF:000211">
    <property type="entry name" value="Protein TWIN LOV 1"/>
    <property type="match status" value="1"/>
</dbReference>
<organism evidence="9">
    <name type="scientific">Sarcandra glabra</name>
    <dbReference type="NCBI Taxonomy" id="92927"/>
    <lineage>
        <taxon>Eukaryota</taxon>
        <taxon>Viridiplantae</taxon>
        <taxon>Streptophyta</taxon>
        <taxon>Embryophyta</taxon>
        <taxon>Tracheophyta</taxon>
        <taxon>Spermatophyta</taxon>
        <taxon>Magnoliopsida</taxon>
        <taxon>Chloranthales</taxon>
        <taxon>Chloranthaceae</taxon>
        <taxon>Sarcandra</taxon>
    </lineage>
</organism>
<proteinExistence type="evidence at transcript level"/>
<keyword evidence="5" id="KW-0157">Chromophore</keyword>
<dbReference type="PANTHER" id="PTHR47429:SF2">
    <property type="entry name" value="PROTEIN TWIN LOV 1"/>
    <property type="match status" value="1"/>
</dbReference>
<dbReference type="GO" id="GO:0005634">
    <property type="term" value="C:nucleus"/>
    <property type="evidence" value="ECO:0007669"/>
    <property type="project" value="TreeGrafter"/>
</dbReference>
<dbReference type="CDD" id="cd00130">
    <property type="entry name" value="PAS"/>
    <property type="match status" value="2"/>
</dbReference>